<keyword evidence="6" id="KW-0539">Nucleus</keyword>
<proteinExistence type="inferred from homology"/>
<feature type="region of interest" description="Disordered" evidence="9">
    <location>
        <begin position="1"/>
        <end position="34"/>
    </location>
</feature>
<feature type="region of interest" description="Disordered" evidence="9">
    <location>
        <begin position="507"/>
        <end position="526"/>
    </location>
</feature>
<keyword evidence="8" id="KW-0175">Coiled coil</keyword>
<comment type="similarity">
    <text evidence="2 7">Belongs to the HSF family.</text>
</comment>
<keyword evidence="5" id="KW-0804">Transcription</keyword>
<name>A0AA36DRT9_CYLNA</name>
<dbReference type="GO" id="GO:0003700">
    <property type="term" value="F:DNA-binding transcription factor activity"/>
    <property type="evidence" value="ECO:0007669"/>
    <property type="project" value="InterPro"/>
</dbReference>
<dbReference type="PRINTS" id="PR00056">
    <property type="entry name" value="HSFDOMAIN"/>
</dbReference>
<dbReference type="GO" id="GO:0043565">
    <property type="term" value="F:sequence-specific DNA binding"/>
    <property type="evidence" value="ECO:0007669"/>
    <property type="project" value="InterPro"/>
</dbReference>
<evidence type="ECO:0000256" key="1">
    <source>
        <dbReference type="ARBA" id="ARBA00004123"/>
    </source>
</evidence>
<sequence>MSENVPQVVVAPLQQQQQQPQPQQQQQQQAQPAAQLPNFKEDEKMPLFLIKLWSIVEDPNYQQIVRWDDSGYSFHIIDPYSFCRNVLPHFFKHNNLNSLIRQLNMYGFRKMTPVDRGSLTRTESDQDHLEFSHPYFIRDHPEFLVNIKRKQSSRTTENSVNGVHAQASLQLVMEELRQMREKQRAMDNKMHELVKENEQLWEQVTLLRAQHNRQQQVVTKLVQFLVAMMQPNSTAAKRVMKRGVLAIDEPPQKRMRMNANSSSNNINSLTDILDRLQREMQDIGGIRGVAAAASRGDGPIIADVTDEWVPGASSSGSPQNPQNQMGQKNKQQYGTNGYNVSYASPPAQQPPTPSPSAPATLGVASPRRQQNGNVVTSAVPTPQQTPGTSYSSAITMSPQLERQFSQDFQDFLNGIDLSIDNCRDLLGNHWDFNLFDNVDTGEEQEQVQPEKPELENNVNNYGVPFNNGQQQLRYPGPRLALEGGPLTTTSNTSTFNSSPQVEVLDETHPETHSSLEFPDSSLMGGEDLLFPNTPVLLTPCSSPRP</sequence>
<dbReference type="EMBL" id="CATQJL010000112">
    <property type="protein sequence ID" value="CAJ0592520.1"/>
    <property type="molecule type" value="Genomic_DNA"/>
</dbReference>
<evidence type="ECO:0000256" key="5">
    <source>
        <dbReference type="ARBA" id="ARBA00023163"/>
    </source>
</evidence>
<keyword evidence="4" id="KW-0238">DNA-binding</keyword>
<keyword evidence="12" id="KW-1185">Reference proteome</keyword>
<dbReference type="Gene3D" id="1.10.10.10">
    <property type="entry name" value="Winged helix-like DNA-binding domain superfamily/Winged helix DNA-binding domain"/>
    <property type="match status" value="1"/>
</dbReference>
<evidence type="ECO:0000256" key="8">
    <source>
        <dbReference type="SAM" id="Coils"/>
    </source>
</evidence>
<evidence type="ECO:0000256" key="4">
    <source>
        <dbReference type="ARBA" id="ARBA00023125"/>
    </source>
</evidence>
<evidence type="ECO:0000313" key="11">
    <source>
        <dbReference type="EMBL" id="CAJ0592520.1"/>
    </source>
</evidence>
<dbReference type="InterPro" id="IPR000232">
    <property type="entry name" value="HSF_DNA-bd"/>
</dbReference>
<dbReference type="SUPFAM" id="SSF46785">
    <property type="entry name" value="Winged helix' DNA-binding domain"/>
    <property type="match status" value="1"/>
</dbReference>
<organism evidence="11 12">
    <name type="scientific">Cylicocyclus nassatus</name>
    <name type="common">Nematode worm</name>
    <dbReference type="NCBI Taxonomy" id="53992"/>
    <lineage>
        <taxon>Eukaryota</taxon>
        <taxon>Metazoa</taxon>
        <taxon>Ecdysozoa</taxon>
        <taxon>Nematoda</taxon>
        <taxon>Chromadorea</taxon>
        <taxon>Rhabditida</taxon>
        <taxon>Rhabditina</taxon>
        <taxon>Rhabditomorpha</taxon>
        <taxon>Strongyloidea</taxon>
        <taxon>Strongylidae</taxon>
        <taxon>Cylicocyclus</taxon>
    </lineage>
</organism>
<dbReference type="AlphaFoldDB" id="A0AA36DRT9"/>
<feature type="domain" description="HSF-type DNA-binding" evidence="10">
    <location>
        <begin position="44"/>
        <end position="150"/>
    </location>
</feature>
<accession>A0AA36DRT9</accession>
<evidence type="ECO:0000259" key="10">
    <source>
        <dbReference type="SMART" id="SM00415"/>
    </source>
</evidence>
<dbReference type="InterPro" id="IPR036388">
    <property type="entry name" value="WH-like_DNA-bd_sf"/>
</dbReference>
<evidence type="ECO:0000256" key="2">
    <source>
        <dbReference type="ARBA" id="ARBA00006403"/>
    </source>
</evidence>
<feature type="compositionally biased region" description="Polar residues" evidence="9">
    <location>
        <begin position="325"/>
        <end position="342"/>
    </location>
</feature>
<evidence type="ECO:0000256" key="9">
    <source>
        <dbReference type="SAM" id="MobiDB-lite"/>
    </source>
</evidence>
<evidence type="ECO:0000313" key="12">
    <source>
        <dbReference type="Proteomes" id="UP001176961"/>
    </source>
</evidence>
<evidence type="ECO:0000256" key="7">
    <source>
        <dbReference type="RuleBase" id="RU004020"/>
    </source>
</evidence>
<comment type="subcellular location">
    <subcellularLocation>
        <location evidence="1">Nucleus</location>
    </subcellularLocation>
</comment>
<dbReference type="FunFam" id="1.10.10.10:FF:000027">
    <property type="entry name" value="Heat shock transcription factor 1"/>
    <property type="match status" value="1"/>
</dbReference>
<reference evidence="11" key="1">
    <citation type="submission" date="2023-07" db="EMBL/GenBank/DDBJ databases">
        <authorList>
            <consortium name="CYATHOMIX"/>
        </authorList>
    </citation>
    <scope>NUCLEOTIDE SEQUENCE</scope>
    <source>
        <strain evidence="11">N/A</strain>
    </source>
</reference>
<comment type="caution">
    <text evidence="11">The sequence shown here is derived from an EMBL/GenBank/DDBJ whole genome shotgun (WGS) entry which is preliminary data.</text>
</comment>
<feature type="region of interest" description="Disordered" evidence="9">
    <location>
        <begin position="308"/>
        <end position="364"/>
    </location>
</feature>
<evidence type="ECO:0000256" key="6">
    <source>
        <dbReference type="ARBA" id="ARBA00023242"/>
    </source>
</evidence>
<keyword evidence="3" id="KW-0805">Transcription regulation</keyword>
<feature type="compositionally biased region" description="Pro residues" evidence="9">
    <location>
        <begin position="347"/>
        <end position="356"/>
    </location>
</feature>
<dbReference type="InterPro" id="IPR036390">
    <property type="entry name" value="WH_DNA-bd_sf"/>
</dbReference>
<dbReference type="SMART" id="SM00415">
    <property type="entry name" value="HSF"/>
    <property type="match status" value="1"/>
</dbReference>
<dbReference type="GO" id="GO:0005634">
    <property type="term" value="C:nucleus"/>
    <property type="evidence" value="ECO:0007669"/>
    <property type="project" value="UniProtKB-SubCell"/>
</dbReference>
<dbReference type="Proteomes" id="UP001176961">
    <property type="component" value="Unassembled WGS sequence"/>
</dbReference>
<gene>
    <name evidence="11" type="ORF">CYNAS_LOCUS4503</name>
</gene>
<feature type="compositionally biased region" description="Low complexity" evidence="9">
    <location>
        <begin position="310"/>
        <end position="324"/>
    </location>
</feature>
<feature type="coiled-coil region" evidence="8">
    <location>
        <begin position="169"/>
        <end position="199"/>
    </location>
</feature>
<dbReference type="Pfam" id="PF00447">
    <property type="entry name" value="HSF_DNA-bind"/>
    <property type="match status" value="1"/>
</dbReference>
<protein>
    <recommendedName>
        <fullName evidence="10">HSF-type DNA-binding domain-containing protein</fullName>
    </recommendedName>
</protein>
<evidence type="ECO:0000256" key="3">
    <source>
        <dbReference type="ARBA" id="ARBA00023015"/>
    </source>
</evidence>
<dbReference type="PANTHER" id="PTHR10015:SF427">
    <property type="entry name" value="HEAT SHOCK FACTOR PROTEIN"/>
    <property type="match status" value="1"/>
</dbReference>
<dbReference type="PANTHER" id="PTHR10015">
    <property type="entry name" value="HEAT SHOCK TRANSCRIPTION FACTOR"/>
    <property type="match status" value="1"/>
</dbReference>